<dbReference type="InterPro" id="IPR001611">
    <property type="entry name" value="Leu-rich_rpt"/>
</dbReference>
<evidence type="ECO:0000256" key="2">
    <source>
        <dbReference type="ARBA" id="ARBA00022737"/>
    </source>
</evidence>
<dbReference type="SUPFAM" id="SSF52075">
    <property type="entry name" value="Outer arm dynein light chain 1"/>
    <property type="match status" value="1"/>
</dbReference>
<keyword evidence="3" id="KW-0175">Coiled coil</keyword>
<dbReference type="EMBL" id="GDID01003844">
    <property type="protein sequence ID" value="JAP92762.1"/>
    <property type="molecule type" value="Transcribed_RNA"/>
</dbReference>
<accession>A0A146K7E3</accession>
<name>A0A146K7E3_9EUKA</name>
<evidence type="ECO:0000313" key="4">
    <source>
        <dbReference type="EMBL" id="JAP92762.1"/>
    </source>
</evidence>
<dbReference type="PROSITE" id="PS51450">
    <property type="entry name" value="LRR"/>
    <property type="match status" value="2"/>
</dbReference>
<feature type="non-terminal residue" evidence="4">
    <location>
        <position position="906"/>
    </location>
</feature>
<dbReference type="AlphaFoldDB" id="A0A146K7E3"/>
<keyword evidence="2" id="KW-0677">Repeat</keyword>
<reference evidence="4" key="1">
    <citation type="submission" date="2015-07" db="EMBL/GenBank/DDBJ databases">
        <title>Adaptation to a free-living lifestyle via gene acquisitions in the diplomonad Trepomonas sp. PC1.</title>
        <authorList>
            <person name="Xu F."/>
            <person name="Jerlstrom-Hultqvist J."/>
            <person name="Kolisko M."/>
            <person name="Simpson A.G.B."/>
            <person name="Roger A.J."/>
            <person name="Svard S.G."/>
            <person name="Andersson J.O."/>
        </authorList>
    </citation>
    <scope>NUCLEOTIDE SEQUENCE</scope>
    <source>
        <strain evidence="4">PC1</strain>
    </source>
</reference>
<dbReference type="Gene3D" id="3.80.10.10">
    <property type="entry name" value="Ribonuclease Inhibitor"/>
    <property type="match status" value="1"/>
</dbReference>
<keyword evidence="1" id="KW-0433">Leucine-rich repeat</keyword>
<dbReference type="PANTHER" id="PTHR15454">
    <property type="entry name" value="NISCHARIN RELATED"/>
    <property type="match status" value="1"/>
</dbReference>
<dbReference type="InterPro" id="IPR032675">
    <property type="entry name" value="LRR_dom_sf"/>
</dbReference>
<evidence type="ECO:0000256" key="3">
    <source>
        <dbReference type="SAM" id="Coils"/>
    </source>
</evidence>
<gene>
    <name evidence="4" type="ORF">TPC1_15186</name>
</gene>
<evidence type="ECO:0000256" key="1">
    <source>
        <dbReference type="ARBA" id="ARBA00022614"/>
    </source>
</evidence>
<organism evidence="4">
    <name type="scientific">Trepomonas sp. PC1</name>
    <dbReference type="NCBI Taxonomy" id="1076344"/>
    <lineage>
        <taxon>Eukaryota</taxon>
        <taxon>Metamonada</taxon>
        <taxon>Diplomonadida</taxon>
        <taxon>Hexamitidae</taxon>
        <taxon>Hexamitinae</taxon>
        <taxon>Trepomonas</taxon>
    </lineage>
</organism>
<proteinExistence type="predicted"/>
<feature type="coiled-coil region" evidence="3">
    <location>
        <begin position="577"/>
        <end position="611"/>
    </location>
</feature>
<protein>
    <submittedName>
        <fullName evidence="4">Leucine rich repeats-containing protein</fullName>
    </submittedName>
</protein>
<sequence>MYFSVTTLVNSLLSQGNAPNLLMSLQQQRINCSQKEINDLTNLISTFIAEQQQELSLSSRDMYILNTQAYFEEKYFSKNRYRTKSPFDSMIPPESSLLNLSYPIEELLDKISSLSIKLTQGYFKIDFSRFQKVLNLKIQGEFIPQLFFGQLRQTLQSLYCVFPLETASQVLLTDISNAELLRFCSKNQVSEEEFLQFQWPNLQKLSMSDCSLKIMDPTFQFLPELKTLNISRNQISRIQFLTKSKYIQQIDASFNKINDLEDLAVQCSQLKSLYLRGNRLSVISPLMKCINLENIDLSDNLIKNELEVPILSSLPQLKSLQIAGNPVCDSTTEGRKKILTALFGVEKVEFNFEKFQLNGLEVDSGEIQSCWKQSIKQVQKLSFHKKELLKRYFQPTYNINSESPYWDIFIQQAQIIERNGIDVHNLSLLLKSQENSQNKLQSHAARQTIASLAQLQSQVTYYKNHRKEFDQLSEEQKHQLVQKILKSQQTPVVMTDQFATTRPSALHPFGLAIPHPQLRDLDIKEIKMPYYADKYWKDLTEDVKFRTAFRMYSSNLQEQLQNSQVLNSQREHHIYPIQKLKQNNFSQEQQRMQQEDAYSRLQIQLERFKKDFESALVVTGQLSNVTKKGFLRNYVKNSVSGFDDVLQLLKIIGIHNFMKPAQFCQLNEYHQSCFLQQLVKNLQHICLELSTLLIYFFFVKILEFLRLPDSIQRASDFQKLISLKLQENKIIASQQQQNRLNELKDINLEGNVVSQLIDFIIEQKLIERKITSGSTNKIQDESYVLEGTSDVTVSGFKYYRFQSSQTGKSIIIRRKQRENEEEGSAEEVSDDVDIVIHKLTEKTEQKVKEQQDQALYVPDPKELIKNLHVYVPFGEKTVNVEMHHLVVNVSTGNLQEYNDQQELVTE</sequence>
<dbReference type="GO" id="GO:0005737">
    <property type="term" value="C:cytoplasm"/>
    <property type="evidence" value="ECO:0007669"/>
    <property type="project" value="TreeGrafter"/>
</dbReference>